<evidence type="ECO:0000313" key="2">
    <source>
        <dbReference type="EMBL" id="CCA16949.1"/>
    </source>
</evidence>
<sequence length="90" mass="10140">MEIPKPREIVQALRLGMQFYVSQRGRGTDLMVGAALIKKQYQGKQDSMDSFKLKVVIRMLKLLMNSLGFVSLVVIAAIRSSVQQTEIKGR</sequence>
<accession>F0W750</accession>
<keyword evidence="1" id="KW-0472">Membrane</keyword>
<feature type="transmembrane region" description="Helical" evidence="1">
    <location>
        <begin position="62"/>
        <end position="82"/>
    </location>
</feature>
<keyword evidence="1" id="KW-0812">Transmembrane</keyword>
<evidence type="ECO:0000256" key="1">
    <source>
        <dbReference type="SAM" id="Phobius"/>
    </source>
</evidence>
<keyword evidence="1" id="KW-1133">Transmembrane helix</keyword>
<proteinExistence type="predicted"/>
<name>F0W750_9STRA</name>
<gene>
    <name evidence="2" type="primary">AlNc14C28G2679</name>
    <name evidence="2" type="ORF">ALNC14_030920</name>
</gene>
<dbReference type="AlphaFoldDB" id="F0W750"/>
<dbReference type="EMBL" id="FR824073">
    <property type="protein sequence ID" value="CCA16949.1"/>
    <property type="molecule type" value="Genomic_DNA"/>
</dbReference>
<reference evidence="2" key="2">
    <citation type="submission" date="2011-02" db="EMBL/GenBank/DDBJ databases">
        <authorList>
            <person name="MacLean D."/>
        </authorList>
    </citation>
    <scope>NUCLEOTIDE SEQUENCE</scope>
</reference>
<protein>
    <submittedName>
        <fullName evidence="2">AlNc14C28G2679 protein</fullName>
    </submittedName>
</protein>
<reference evidence="2" key="1">
    <citation type="journal article" date="2011" name="PLoS Biol.">
        <title>Gene gain and loss during evolution of obligate parasitism in the white rust pathogen of Arabidopsis thaliana.</title>
        <authorList>
            <person name="Kemen E."/>
            <person name="Gardiner A."/>
            <person name="Schultz-Larsen T."/>
            <person name="Kemen A.C."/>
            <person name="Balmuth A.L."/>
            <person name="Robert-Seilaniantz A."/>
            <person name="Bailey K."/>
            <person name="Holub E."/>
            <person name="Studholme D.J."/>
            <person name="Maclean D."/>
            <person name="Jones J.D."/>
        </authorList>
    </citation>
    <scope>NUCLEOTIDE SEQUENCE</scope>
</reference>
<dbReference type="HOGENOM" id="CLU_2445360_0_0_1"/>
<organism evidence="2">
    <name type="scientific">Albugo laibachii Nc14</name>
    <dbReference type="NCBI Taxonomy" id="890382"/>
    <lineage>
        <taxon>Eukaryota</taxon>
        <taxon>Sar</taxon>
        <taxon>Stramenopiles</taxon>
        <taxon>Oomycota</taxon>
        <taxon>Peronosporomycetes</taxon>
        <taxon>Albuginales</taxon>
        <taxon>Albuginaceae</taxon>
        <taxon>Albugo</taxon>
    </lineage>
</organism>